<evidence type="ECO:0000259" key="1">
    <source>
        <dbReference type="PROSITE" id="PS50222"/>
    </source>
</evidence>
<dbReference type="SUPFAM" id="SSF47473">
    <property type="entry name" value="EF-hand"/>
    <property type="match status" value="1"/>
</dbReference>
<evidence type="ECO:0000313" key="3">
    <source>
        <dbReference type="Proteomes" id="UP001141259"/>
    </source>
</evidence>
<dbReference type="GO" id="GO:0005509">
    <property type="term" value="F:calcium ion binding"/>
    <property type="evidence" value="ECO:0007669"/>
    <property type="project" value="InterPro"/>
</dbReference>
<dbReference type="InterPro" id="IPR018247">
    <property type="entry name" value="EF_Hand_1_Ca_BS"/>
</dbReference>
<dbReference type="EMBL" id="JANYMP010000031">
    <property type="protein sequence ID" value="MCS7483319.1"/>
    <property type="molecule type" value="Genomic_DNA"/>
</dbReference>
<dbReference type="Gene3D" id="1.10.238.10">
    <property type="entry name" value="EF-hand"/>
    <property type="match status" value="2"/>
</dbReference>
<gene>
    <name evidence="2" type="ORF">NZH93_41290</name>
</gene>
<feature type="domain" description="EF-hand" evidence="1">
    <location>
        <begin position="110"/>
        <end position="145"/>
    </location>
</feature>
<accession>A0A9X2VV92</accession>
<dbReference type="Proteomes" id="UP001141259">
    <property type="component" value="Unassembled WGS sequence"/>
</dbReference>
<dbReference type="InterPro" id="IPR002048">
    <property type="entry name" value="EF_hand_dom"/>
</dbReference>
<feature type="domain" description="EF-hand" evidence="1">
    <location>
        <begin position="39"/>
        <end position="74"/>
    </location>
</feature>
<comment type="caution">
    <text evidence="2">The sequence shown here is derived from an EMBL/GenBank/DDBJ whole genome shotgun (WGS) entry which is preliminary data.</text>
</comment>
<sequence>MSQDSLIRLFTLLDGNRSGGIDRADLESFGAKAGGRATDKAAALWKALSALDADSDGVVTKDEFIAGADYDTVFESTVALHMTLFDSADTDNDNKISRAEWGSINATLGISDTDAEANFNAVDSDRDGLVTRNEFLERVTTLIQGNSDLAAVDVTRPPART</sequence>
<dbReference type="SMART" id="SM00054">
    <property type="entry name" value="EFh"/>
    <property type="match status" value="4"/>
</dbReference>
<evidence type="ECO:0000313" key="2">
    <source>
        <dbReference type="EMBL" id="MCS7483319.1"/>
    </source>
</evidence>
<name>A0A9X2VV92_9PSEU</name>
<dbReference type="InterPro" id="IPR011992">
    <property type="entry name" value="EF-hand-dom_pair"/>
</dbReference>
<dbReference type="RefSeq" id="WP_259628779.1">
    <property type="nucleotide sequence ID" value="NZ_JANYMP010000031.1"/>
</dbReference>
<organism evidence="2 3">
    <name type="scientific">Umezawaea endophytica</name>
    <dbReference type="NCBI Taxonomy" id="1654476"/>
    <lineage>
        <taxon>Bacteria</taxon>
        <taxon>Bacillati</taxon>
        <taxon>Actinomycetota</taxon>
        <taxon>Actinomycetes</taxon>
        <taxon>Pseudonocardiales</taxon>
        <taxon>Pseudonocardiaceae</taxon>
        <taxon>Umezawaea</taxon>
    </lineage>
</organism>
<dbReference type="PROSITE" id="PS50222">
    <property type="entry name" value="EF_HAND_2"/>
    <property type="match status" value="2"/>
</dbReference>
<dbReference type="AlphaFoldDB" id="A0A9X2VV92"/>
<protein>
    <submittedName>
        <fullName evidence="2">EF-hand domain-containing protein</fullName>
    </submittedName>
</protein>
<proteinExistence type="predicted"/>
<dbReference type="Pfam" id="PF13499">
    <property type="entry name" value="EF-hand_7"/>
    <property type="match status" value="2"/>
</dbReference>
<dbReference type="CDD" id="cd00051">
    <property type="entry name" value="EFh"/>
    <property type="match status" value="1"/>
</dbReference>
<dbReference type="PROSITE" id="PS00018">
    <property type="entry name" value="EF_HAND_1"/>
    <property type="match status" value="2"/>
</dbReference>
<keyword evidence="3" id="KW-1185">Reference proteome</keyword>
<reference evidence="2" key="1">
    <citation type="submission" date="2022-08" db="EMBL/GenBank/DDBJ databases">
        <authorList>
            <person name="Tistechok S."/>
            <person name="Samborskyy M."/>
            <person name="Roman I."/>
        </authorList>
    </citation>
    <scope>NUCLEOTIDE SEQUENCE</scope>
    <source>
        <strain evidence="2">DSM 103496</strain>
    </source>
</reference>